<dbReference type="GO" id="GO:0044874">
    <property type="term" value="P:lipoprotein localization to outer membrane"/>
    <property type="evidence" value="ECO:0007669"/>
    <property type="project" value="UniProtKB-UniRule"/>
</dbReference>
<accession>A0A4R2NEC0</accession>
<dbReference type="Gene3D" id="2.50.20.10">
    <property type="entry name" value="Lipoprotein localisation LolA/LolB/LppX"/>
    <property type="match status" value="1"/>
</dbReference>
<proteinExistence type="inferred from homology"/>
<evidence type="ECO:0000256" key="10">
    <source>
        <dbReference type="HAMAP-Rule" id="MF_00240"/>
    </source>
</evidence>
<dbReference type="HAMAP" id="MF_00240">
    <property type="entry name" value="LolA"/>
    <property type="match status" value="1"/>
</dbReference>
<dbReference type="NCBIfam" id="TIGR00547">
    <property type="entry name" value="lolA"/>
    <property type="match status" value="1"/>
</dbReference>
<dbReference type="GO" id="GO:0042953">
    <property type="term" value="P:lipoprotein transport"/>
    <property type="evidence" value="ECO:0007669"/>
    <property type="project" value="InterPro"/>
</dbReference>
<dbReference type="PANTHER" id="PTHR35869">
    <property type="entry name" value="OUTER-MEMBRANE LIPOPROTEIN CARRIER PROTEIN"/>
    <property type="match status" value="1"/>
</dbReference>
<dbReference type="PANTHER" id="PTHR35869:SF1">
    <property type="entry name" value="OUTER-MEMBRANE LIPOPROTEIN CARRIER PROTEIN"/>
    <property type="match status" value="1"/>
</dbReference>
<evidence type="ECO:0000256" key="4">
    <source>
        <dbReference type="ARBA" id="ARBA00014035"/>
    </source>
</evidence>
<organism evidence="11 12">
    <name type="scientific">Simplicispira metamorpha</name>
    <dbReference type="NCBI Taxonomy" id="80881"/>
    <lineage>
        <taxon>Bacteria</taxon>
        <taxon>Pseudomonadati</taxon>
        <taxon>Pseudomonadota</taxon>
        <taxon>Betaproteobacteria</taxon>
        <taxon>Burkholderiales</taxon>
        <taxon>Comamonadaceae</taxon>
        <taxon>Simplicispira</taxon>
    </lineage>
</organism>
<evidence type="ECO:0000256" key="3">
    <source>
        <dbReference type="ARBA" id="ARBA00011245"/>
    </source>
</evidence>
<dbReference type="EMBL" id="SLXH01000004">
    <property type="protein sequence ID" value="TCP19593.1"/>
    <property type="molecule type" value="Genomic_DNA"/>
</dbReference>
<dbReference type="OrthoDB" id="9787361at2"/>
<feature type="chain" id="PRO_5021052891" description="Outer-membrane lipoprotein carrier protein" evidence="10">
    <location>
        <begin position="20"/>
        <end position="210"/>
    </location>
</feature>
<evidence type="ECO:0000256" key="8">
    <source>
        <dbReference type="ARBA" id="ARBA00022927"/>
    </source>
</evidence>
<keyword evidence="11" id="KW-0449">Lipoprotein</keyword>
<dbReference type="InterPro" id="IPR018323">
    <property type="entry name" value="OM_lipoprot_carrier_LolA_Pbac"/>
</dbReference>
<evidence type="ECO:0000313" key="12">
    <source>
        <dbReference type="Proteomes" id="UP000295182"/>
    </source>
</evidence>
<evidence type="ECO:0000313" key="11">
    <source>
        <dbReference type="EMBL" id="TCP19593.1"/>
    </source>
</evidence>
<comment type="similarity">
    <text evidence="2 10">Belongs to the LolA family.</text>
</comment>
<dbReference type="Pfam" id="PF03548">
    <property type="entry name" value="LolA"/>
    <property type="match status" value="1"/>
</dbReference>
<keyword evidence="7 10" id="KW-0574">Periplasm</keyword>
<gene>
    <name evidence="10" type="primary">lolA</name>
    <name evidence="11" type="ORF">EV674_10452</name>
</gene>
<comment type="caution">
    <text evidence="11">The sequence shown here is derived from an EMBL/GenBank/DDBJ whole genome shotgun (WGS) entry which is preliminary data.</text>
</comment>
<evidence type="ECO:0000256" key="6">
    <source>
        <dbReference type="ARBA" id="ARBA00022729"/>
    </source>
</evidence>
<evidence type="ECO:0000256" key="2">
    <source>
        <dbReference type="ARBA" id="ARBA00007615"/>
    </source>
</evidence>
<reference evidence="11 12" key="1">
    <citation type="submission" date="2019-03" db="EMBL/GenBank/DDBJ databases">
        <title>Genomic Encyclopedia of Type Strains, Phase IV (KMG-IV): sequencing the most valuable type-strain genomes for metagenomic binning, comparative biology and taxonomic classification.</title>
        <authorList>
            <person name="Goeker M."/>
        </authorList>
    </citation>
    <scope>NUCLEOTIDE SEQUENCE [LARGE SCALE GENOMIC DNA]</scope>
    <source>
        <strain evidence="11 12">DSM 1837</strain>
    </source>
</reference>
<dbReference type="SUPFAM" id="SSF89392">
    <property type="entry name" value="Prokaryotic lipoproteins and lipoprotein localization factors"/>
    <property type="match status" value="1"/>
</dbReference>
<keyword evidence="12" id="KW-1185">Reference proteome</keyword>
<keyword evidence="8 10" id="KW-0653">Protein transport</keyword>
<evidence type="ECO:0000256" key="7">
    <source>
        <dbReference type="ARBA" id="ARBA00022764"/>
    </source>
</evidence>
<keyword evidence="6 10" id="KW-0732">Signal</keyword>
<dbReference type="GO" id="GO:0042597">
    <property type="term" value="C:periplasmic space"/>
    <property type="evidence" value="ECO:0007669"/>
    <property type="project" value="UniProtKB-SubCell"/>
</dbReference>
<comment type="subcellular location">
    <subcellularLocation>
        <location evidence="1 10">Periplasm</location>
    </subcellularLocation>
</comment>
<protein>
    <recommendedName>
        <fullName evidence="4 10">Outer-membrane lipoprotein carrier protein</fullName>
    </recommendedName>
</protein>
<evidence type="ECO:0000256" key="5">
    <source>
        <dbReference type="ARBA" id="ARBA00022448"/>
    </source>
</evidence>
<feature type="signal peptide" evidence="10">
    <location>
        <begin position="1"/>
        <end position="19"/>
    </location>
</feature>
<keyword evidence="5 10" id="KW-0813">Transport</keyword>
<sequence precursor="true">MKKILTTVLIAVSAQLAWADALKDLDSFLQGTQTGRADFTQVVTAPAKDGQVARSKTSSGTFEFQRPGRFKFVYQKPFEQTIVADGRTLWLYDVDLNQVTQRPQAQALGSTPAALLAAAPDLKALRAEFTLETAPEQDGVQWVLARPKAKDGQLHSVRVGFAAGQLAALDILDSFGQRSLIRFANVQNNPALPATAFQFKPPAGADVLKP</sequence>
<dbReference type="Proteomes" id="UP000295182">
    <property type="component" value="Unassembled WGS sequence"/>
</dbReference>
<dbReference type="InterPro" id="IPR004564">
    <property type="entry name" value="OM_lipoprot_carrier_LolA-like"/>
</dbReference>
<dbReference type="CDD" id="cd16325">
    <property type="entry name" value="LolA"/>
    <property type="match status" value="1"/>
</dbReference>
<keyword evidence="9 10" id="KW-0143">Chaperone</keyword>
<dbReference type="AlphaFoldDB" id="A0A4R2NEC0"/>
<comment type="subunit">
    <text evidence="3 10">Monomer.</text>
</comment>
<dbReference type="InterPro" id="IPR029046">
    <property type="entry name" value="LolA/LolB/LppX"/>
</dbReference>
<comment type="function">
    <text evidence="10">Participates in the translocation of lipoproteins from the inner membrane to the outer membrane. Only forms a complex with a lipoprotein if the residue after the N-terminal Cys is not an aspartate (The Asp acts as a targeting signal to indicate that the lipoprotein should stay in the inner membrane).</text>
</comment>
<name>A0A4R2NEC0_9BURK</name>
<dbReference type="RefSeq" id="WP_119012046.1">
    <property type="nucleotide sequence ID" value="NZ_QXNC01000002.1"/>
</dbReference>
<evidence type="ECO:0000256" key="9">
    <source>
        <dbReference type="ARBA" id="ARBA00023186"/>
    </source>
</evidence>
<evidence type="ECO:0000256" key="1">
    <source>
        <dbReference type="ARBA" id="ARBA00004418"/>
    </source>
</evidence>